<comment type="caution">
    <text evidence="1">The sequence shown here is derived from an EMBL/GenBank/DDBJ whole genome shotgun (WGS) entry which is preliminary data.</text>
</comment>
<evidence type="ECO:0008006" key="2">
    <source>
        <dbReference type="Google" id="ProtNLM"/>
    </source>
</evidence>
<evidence type="ECO:0000313" key="1">
    <source>
        <dbReference type="EMBL" id="EKD30370.1"/>
    </source>
</evidence>
<dbReference type="AlphaFoldDB" id="K1XJ25"/>
<accession>K1XJ25</accession>
<sequence length="176" mass="20755">MDILAEDNYTIVTRHFINLLYTVSKFLFIIFIATALCIILILYKETLGREIILYVLFPAAFLLVNYGFVQLILGIIRYYNRLVVIVRDKFIIINSSLMLQEDFEIMDLSKVMKIDVHVHGFFASLFGYGDLVMEQQKDEVRVIHTIPTPYKVWQIIREKTSYIGQQGWEVRFFKAR</sequence>
<proteinExistence type="predicted"/>
<dbReference type="EMBL" id="AMFJ01034074">
    <property type="protein sequence ID" value="EKD30370.1"/>
    <property type="molecule type" value="Genomic_DNA"/>
</dbReference>
<protein>
    <recommendedName>
        <fullName evidence="2">DUF304 domain-containing protein</fullName>
    </recommendedName>
</protein>
<gene>
    <name evidence="1" type="ORF">ACD_78C00074G0004</name>
</gene>
<organism evidence="1">
    <name type="scientific">uncultured bacterium</name>
    <name type="common">gcode 4</name>
    <dbReference type="NCBI Taxonomy" id="1234023"/>
    <lineage>
        <taxon>Bacteria</taxon>
        <taxon>environmental samples</taxon>
    </lineage>
</organism>
<name>K1XJ25_9BACT</name>
<reference evidence="1" key="1">
    <citation type="journal article" date="2012" name="Science">
        <title>Fermentation, hydrogen, and sulfur metabolism in multiple uncultivated bacterial phyla.</title>
        <authorList>
            <person name="Wrighton K.C."/>
            <person name="Thomas B.C."/>
            <person name="Sharon I."/>
            <person name="Miller C.S."/>
            <person name="Castelle C.J."/>
            <person name="VerBerkmoes N.C."/>
            <person name="Wilkins M.J."/>
            <person name="Hettich R.L."/>
            <person name="Lipton M.S."/>
            <person name="Williams K.H."/>
            <person name="Long P.E."/>
            <person name="Banfield J.F."/>
        </authorList>
    </citation>
    <scope>NUCLEOTIDE SEQUENCE [LARGE SCALE GENOMIC DNA]</scope>
</reference>